<organism evidence="2 3">
    <name type="scientific">Actinacidiphila guanduensis</name>
    <dbReference type="NCBI Taxonomy" id="310781"/>
    <lineage>
        <taxon>Bacteria</taxon>
        <taxon>Bacillati</taxon>
        <taxon>Actinomycetota</taxon>
        <taxon>Actinomycetes</taxon>
        <taxon>Kitasatosporales</taxon>
        <taxon>Streptomycetaceae</taxon>
        <taxon>Actinacidiphila</taxon>
    </lineage>
</organism>
<dbReference type="Proteomes" id="UP000199341">
    <property type="component" value="Unassembled WGS sequence"/>
</dbReference>
<evidence type="ECO:0000256" key="1">
    <source>
        <dbReference type="SAM" id="SignalP"/>
    </source>
</evidence>
<dbReference type="EMBL" id="FNIE01000025">
    <property type="protein sequence ID" value="SDP35729.1"/>
    <property type="molecule type" value="Genomic_DNA"/>
</dbReference>
<sequence length="121" mass="11939">MKYVTRTRIGMAAAAVLAAGGILCTAGSASASSVPGGQLQLCSSGGFATNYVLSSSIILVQPGQCSTLTGAVGNTGSVLTVIARVASTNRYIASAQVSVSTTQGAGLQTGGTVSSPYLWSF</sequence>
<keyword evidence="1" id="KW-0732">Signal</keyword>
<dbReference type="AlphaFoldDB" id="A0A1H0S2A0"/>
<dbReference type="RefSeq" id="WP_093788410.1">
    <property type="nucleotide sequence ID" value="NZ_FNIE01000025.1"/>
</dbReference>
<evidence type="ECO:0008006" key="4">
    <source>
        <dbReference type="Google" id="ProtNLM"/>
    </source>
</evidence>
<evidence type="ECO:0000313" key="3">
    <source>
        <dbReference type="Proteomes" id="UP000199341"/>
    </source>
</evidence>
<feature type="chain" id="PRO_5011644437" description="Secreted protein" evidence="1">
    <location>
        <begin position="32"/>
        <end position="121"/>
    </location>
</feature>
<proteinExistence type="predicted"/>
<protein>
    <recommendedName>
        <fullName evidence="4">Secreted protein</fullName>
    </recommendedName>
</protein>
<name>A0A1H0S2A0_9ACTN</name>
<keyword evidence="3" id="KW-1185">Reference proteome</keyword>
<feature type="signal peptide" evidence="1">
    <location>
        <begin position="1"/>
        <end position="31"/>
    </location>
</feature>
<evidence type="ECO:0000313" key="2">
    <source>
        <dbReference type="EMBL" id="SDP35729.1"/>
    </source>
</evidence>
<reference evidence="2 3" key="1">
    <citation type="submission" date="2016-10" db="EMBL/GenBank/DDBJ databases">
        <authorList>
            <person name="de Groot N.N."/>
        </authorList>
    </citation>
    <scope>NUCLEOTIDE SEQUENCE [LARGE SCALE GENOMIC DNA]</scope>
    <source>
        <strain evidence="2 3">CGMCC 4.2022</strain>
    </source>
</reference>
<accession>A0A1H0S2A0</accession>
<gene>
    <name evidence="2" type="ORF">SAMN05216259_12524</name>
</gene>